<reference evidence="1 2" key="1">
    <citation type="journal article" date="2019" name="Mol. Biol. Evol.">
        <title>Blast fungal genomes show frequent chromosomal changes, gene gains and losses, and effector gene turnover.</title>
        <authorList>
            <person name="Gomez Luciano L.B."/>
            <person name="Jason Tsai I."/>
            <person name="Chuma I."/>
            <person name="Tosa Y."/>
            <person name="Chen Y.H."/>
            <person name="Li J.Y."/>
            <person name="Li M.Y."/>
            <person name="Jade Lu M.Y."/>
            <person name="Nakayashiki H."/>
            <person name="Li W.H."/>
        </authorList>
    </citation>
    <scope>NUCLEOTIDE SEQUENCE [LARGE SCALE GENOMIC DNA]</scope>
    <source>
        <strain evidence="1">MZ5-1-6</strain>
    </source>
</reference>
<evidence type="ECO:0000313" key="2">
    <source>
        <dbReference type="Proteomes" id="UP000294847"/>
    </source>
</evidence>
<proteinExistence type="predicted"/>
<protein>
    <submittedName>
        <fullName evidence="1">Uncharacterized protein</fullName>
    </submittedName>
</protein>
<accession>A0A4P7NA16</accession>
<name>A0A4P7NA16_PYROR</name>
<gene>
    <name evidence="1" type="ORF">PoMZ_01919</name>
</gene>
<dbReference type="AlphaFoldDB" id="A0A4P7NA16"/>
<dbReference type="Proteomes" id="UP000294847">
    <property type="component" value="Chromosome 2"/>
</dbReference>
<dbReference type="EMBL" id="CP034205">
    <property type="protein sequence ID" value="QBZ57000.1"/>
    <property type="molecule type" value="Genomic_DNA"/>
</dbReference>
<organism evidence="1 2">
    <name type="scientific">Pyricularia oryzae</name>
    <name type="common">Rice blast fungus</name>
    <name type="synonym">Magnaporthe oryzae</name>
    <dbReference type="NCBI Taxonomy" id="318829"/>
    <lineage>
        <taxon>Eukaryota</taxon>
        <taxon>Fungi</taxon>
        <taxon>Dikarya</taxon>
        <taxon>Ascomycota</taxon>
        <taxon>Pezizomycotina</taxon>
        <taxon>Sordariomycetes</taxon>
        <taxon>Sordariomycetidae</taxon>
        <taxon>Magnaporthales</taxon>
        <taxon>Pyriculariaceae</taxon>
        <taxon>Pyricularia</taxon>
    </lineage>
</organism>
<evidence type="ECO:0000313" key="1">
    <source>
        <dbReference type="EMBL" id="QBZ57000.1"/>
    </source>
</evidence>
<sequence length="219" mass="24708">MVGSGSKSALSELSRTPQLLVAKNNREHGCQFQADYEPKQPLKCHVKCRHSVLKACENEQNDRSLSLPYRKTKPCEEQPERWGKVRDDYAAPGFFAIWYDVVGVLTKTLFVRAERQTLSVQAEVFLAPSYGPLFPILVALQTWRLIESRFASRIYTLGLRDLQFAPGYIASLRVREGQRFNPLVVEPVEKKRIARGLLRGIDDGVWSQEGGGPSNVTTT</sequence>